<keyword evidence="8" id="KW-1185">Reference proteome</keyword>
<feature type="transmembrane region" description="Helical" evidence="5">
    <location>
        <begin position="133"/>
        <end position="153"/>
    </location>
</feature>
<dbReference type="EMBL" id="JACAZH010000009">
    <property type="protein sequence ID" value="KAF7359104.1"/>
    <property type="molecule type" value="Genomic_DNA"/>
</dbReference>
<feature type="transmembrane region" description="Helical" evidence="5">
    <location>
        <begin position="12"/>
        <end position="33"/>
    </location>
</feature>
<dbReference type="Proteomes" id="UP000623467">
    <property type="component" value="Unassembled WGS sequence"/>
</dbReference>
<dbReference type="OrthoDB" id="2117453at2759"/>
<evidence type="ECO:0000256" key="5">
    <source>
        <dbReference type="SAM" id="Phobius"/>
    </source>
</evidence>
<evidence type="ECO:0000313" key="8">
    <source>
        <dbReference type="Proteomes" id="UP000623467"/>
    </source>
</evidence>
<comment type="caution">
    <text evidence="7">The sequence shown here is derived from an EMBL/GenBank/DDBJ whole genome shotgun (WGS) entry which is preliminary data.</text>
</comment>
<comment type="subcellular location">
    <subcellularLocation>
        <location evidence="1">Membrane</location>
        <topology evidence="1">Multi-pass membrane protein</topology>
    </subcellularLocation>
</comment>
<evidence type="ECO:0000313" key="7">
    <source>
        <dbReference type="EMBL" id="KAF7359104.1"/>
    </source>
</evidence>
<name>A0A8H6YIX7_9AGAR</name>
<evidence type="ECO:0000256" key="3">
    <source>
        <dbReference type="ARBA" id="ARBA00022989"/>
    </source>
</evidence>
<gene>
    <name evidence="7" type="ORF">MSAN_01251600</name>
</gene>
<dbReference type="Pfam" id="PF01284">
    <property type="entry name" value="MARVEL"/>
    <property type="match status" value="1"/>
</dbReference>
<accession>A0A8H6YIX7</accession>
<keyword evidence="2 5" id="KW-0812">Transmembrane</keyword>
<evidence type="ECO:0000256" key="2">
    <source>
        <dbReference type="ARBA" id="ARBA00022692"/>
    </source>
</evidence>
<sequence>MGMSTHVRRGHPITFGLLIFFGIIELALSAWLTSKFNMLHNERNTTERDRVRFTLFTSTWTLFFSGLLLVLFWHSADGSILTSVLSHLVILSFTWIMWTAVVSAVTVMLGGGLNCNHEDAYVYCNQLNALEGFAWVEWVLVTFALIIVLIRGVSAARRGDGYRGSLV</sequence>
<keyword evidence="4 5" id="KW-0472">Membrane</keyword>
<evidence type="ECO:0000256" key="4">
    <source>
        <dbReference type="ARBA" id="ARBA00023136"/>
    </source>
</evidence>
<feature type="transmembrane region" description="Helical" evidence="5">
    <location>
        <begin position="53"/>
        <end position="73"/>
    </location>
</feature>
<protein>
    <submittedName>
        <fullName evidence="7">Aldehyde dehydrogenase</fullName>
    </submittedName>
</protein>
<reference evidence="7" key="1">
    <citation type="submission" date="2020-05" db="EMBL/GenBank/DDBJ databases">
        <title>Mycena genomes resolve the evolution of fungal bioluminescence.</title>
        <authorList>
            <person name="Tsai I.J."/>
        </authorList>
    </citation>
    <scope>NUCLEOTIDE SEQUENCE</scope>
    <source>
        <strain evidence="7">160909Yilan</strain>
    </source>
</reference>
<feature type="domain" description="MARVEL" evidence="6">
    <location>
        <begin position="9"/>
        <end position="146"/>
    </location>
</feature>
<evidence type="ECO:0000256" key="1">
    <source>
        <dbReference type="ARBA" id="ARBA00004141"/>
    </source>
</evidence>
<keyword evidence="3 5" id="KW-1133">Transmembrane helix</keyword>
<organism evidence="7 8">
    <name type="scientific">Mycena sanguinolenta</name>
    <dbReference type="NCBI Taxonomy" id="230812"/>
    <lineage>
        <taxon>Eukaryota</taxon>
        <taxon>Fungi</taxon>
        <taxon>Dikarya</taxon>
        <taxon>Basidiomycota</taxon>
        <taxon>Agaricomycotina</taxon>
        <taxon>Agaricomycetes</taxon>
        <taxon>Agaricomycetidae</taxon>
        <taxon>Agaricales</taxon>
        <taxon>Marasmiineae</taxon>
        <taxon>Mycenaceae</taxon>
        <taxon>Mycena</taxon>
    </lineage>
</organism>
<dbReference type="GO" id="GO:0016020">
    <property type="term" value="C:membrane"/>
    <property type="evidence" value="ECO:0007669"/>
    <property type="project" value="UniProtKB-SubCell"/>
</dbReference>
<feature type="transmembrane region" description="Helical" evidence="5">
    <location>
        <begin position="85"/>
        <end position="113"/>
    </location>
</feature>
<evidence type="ECO:0000259" key="6">
    <source>
        <dbReference type="Pfam" id="PF01284"/>
    </source>
</evidence>
<dbReference type="AlphaFoldDB" id="A0A8H6YIX7"/>
<dbReference type="InterPro" id="IPR008253">
    <property type="entry name" value="Marvel"/>
</dbReference>
<proteinExistence type="predicted"/>